<dbReference type="Proteomes" id="UP000265020">
    <property type="component" value="Unassembled WGS sequence"/>
</dbReference>
<organism evidence="1 2">
    <name type="scientific">Cyprinodon variegatus</name>
    <name type="common">Sheepshead minnow</name>
    <dbReference type="NCBI Taxonomy" id="28743"/>
    <lineage>
        <taxon>Eukaryota</taxon>
        <taxon>Metazoa</taxon>
        <taxon>Chordata</taxon>
        <taxon>Craniata</taxon>
        <taxon>Vertebrata</taxon>
        <taxon>Euteleostomi</taxon>
        <taxon>Actinopterygii</taxon>
        <taxon>Neopterygii</taxon>
        <taxon>Teleostei</taxon>
        <taxon>Neoteleostei</taxon>
        <taxon>Acanthomorphata</taxon>
        <taxon>Ovalentaria</taxon>
        <taxon>Atherinomorphae</taxon>
        <taxon>Cyprinodontiformes</taxon>
        <taxon>Cyprinodontidae</taxon>
        <taxon>Cyprinodon</taxon>
    </lineage>
</organism>
<reference evidence="1" key="1">
    <citation type="submission" date="2025-08" db="UniProtKB">
        <authorList>
            <consortium name="Ensembl"/>
        </authorList>
    </citation>
    <scope>IDENTIFICATION</scope>
</reference>
<sequence length="92" mass="9860">MPPGPGGETRATLAPLTVLSWTSETYRVMEEDCSLVLTTSRGQVKMAPTVPPHLGEKSGSICGKLVRSNPATGLGRESVSWSTEKIKKLTDF</sequence>
<proteinExistence type="predicted"/>
<evidence type="ECO:0000313" key="2">
    <source>
        <dbReference type="Proteomes" id="UP000265020"/>
    </source>
</evidence>
<accession>A0A3Q2FZQ3</accession>
<name>A0A3Q2FZQ3_CYPVA</name>
<protein>
    <submittedName>
        <fullName evidence="1">Uncharacterized protein</fullName>
    </submittedName>
</protein>
<dbReference type="AlphaFoldDB" id="A0A3Q2FZQ3"/>
<reference evidence="1" key="2">
    <citation type="submission" date="2025-09" db="UniProtKB">
        <authorList>
            <consortium name="Ensembl"/>
        </authorList>
    </citation>
    <scope>IDENTIFICATION</scope>
</reference>
<keyword evidence="2" id="KW-1185">Reference proteome</keyword>
<dbReference type="Ensembl" id="ENSCVAT00000031065.1">
    <property type="protein sequence ID" value="ENSCVAP00000014325.1"/>
    <property type="gene ID" value="ENSCVAG00000016936.1"/>
</dbReference>
<evidence type="ECO:0000313" key="1">
    <source>
        <dbReference type="Ensembl" id="ENSCVAP00000014325.1"/>
    </source>
</evidence>